<keyword evidence="1" id="KW-0808">Transferase</keyword>
<evidence type="ECO:0000313" key="1">
    <source>
        <dbReference type="EMBL" id="BAD92431.1"/>
    </source>
</evidence>
<keyword evidence="1" id="KW-0328">Glycosyltransferase</keyword>
<sequence length="122" mass="14679">SECSTTMMSNRNLYMRNVWIIFASRIVYLKQNYGYLSQIVSFILKCHFYGNIDNTNDHKLNHKIIESLHFEKMDSFCVMIPNKIFSYLFLRTISKIFIFQFFYGTRKIKPSENYDICTSFVY</sequence>
<dbReference type="GeneID" id="9331"/>
<feature type="non-terminal residue" evidence="1">
    <location>
        <position position="1"/>
    </location>
</feature>
<accession>Q59GB5</accession>
<dbReference type="CTD" id="9331"/>
<reference evidence="1" key="1">
    <citation type="submission" date="2005-03" db="EMBL/GenBank/DDBJ databases">
        <title>Homo sapiens protein coding cDNA.</title>
        <authorList>
            <person name="Totoki Y."/>
            <person name="Toyoda A."/>
            <person name="Takeda T."/>
            <person name="Sakaki Y."/>
            <person name="Tanaka A."/>
            <person name="Yokoyama S."/>
            <person name="Ohara O."/>
            <person name="Nagase T."/>
            <person name="Kikuno R.F."/>
        </authorList>
    </citation>
    <scope>NUCLEOTIDE SEQUENCE</scope>
    <source>
        <tissue evidence="1">Brain</tissue>
    </source>
</reference>
<dbReference type="AlphaFoldDB" id="Q59GB5"/>
<dbReference type="BioGRID-ORCS" id="9331">
    <property type="hits" value="14 hits in 1144 CRISPR screens"/>
</dbReference>
<dbReference type="OrthoDB" id="10038994at2759"/>
<proteinExistence type="evidence at transcript level"/>
<dbReference type="RefSeq" id="NP_001317499.1">
    <property type="nucleotide sequence ID" value="NM_001330570.1"/>
</dbReference>
<name>Q59GB5_HUMAN</name>
<dbReference type="EMBL" id="AB209194">
    <property type="protein sequence ID" value="BAD92431.1"/>
    <property type="molecule type" value="mRNA"/>
</dbReference>
<protein>
    <submittedName>
        <fullName evidence="1">UDP-Gal:betaGlcNAc beta 1,4-galactosyltransferase 6 variant</fullName>
    </submittedName>
</protein>
<dbReference type="DNASU" id="9331"/>
<dbReference type="DisGeNET" id="9331"/>
<dbReference type="GO" id="GO:0016757">
    <property type="term" value="F:glycosyltransferase activity"/>
    <property type="evidence" value="ECO:0007669"/>
    <property type="project" value="UniProtKB-KW"/>
</dbReference>
<organism evidence="1">
    <name type="scientific">Homo sapiens</name>
    <name type="common">Human</name>
    <dbReference type="NCBI Taxonomy" id="9606"/>
    <lineage>
        <taxon>Eukaryota</taxon>
        <taxon>Metazoa</taxon>
        <taxon>Chordata</taxon>
        <taxon>Craniata</taxon>
        <taxon>Vertebrata</taxon>
        <taxon>Euteleostomi</taxon>
        <taxon>Mammalia</taxon>
        <taxon>Eutheria</taxon>
        <taxon>Euarchontoglires</taxon>
        <taxon>Primates</taxon>
        <taxon>Haplorrhini</taxon>
        <taxon>Catarrhini</taxon>
        <taxon>Hominidae</taxon>
        <taxon>Homo</taxon>
    </lineage>
</organism>